<protein>
    <recommendedName>
        <fullName evidence="3">Phage protein</fullName>
    </recommendedName>
</protein>
<organism evidence="1 2">
    <name type="scientific">Pseudomonas syringae</name>
    <dbReference type="NCBI Taxonomy" id="317"/>
    <lineage>
        <taxon>Bacteria</taxon>
        <taxon>Pseudomonadati</taxon>
        <taxon>Pseudomonadota</taxon>
        <taxon>Gammaproteobacteria</taxon>
        <taxon>Pseudomonadales</taxon>
        <taxon>Pseudomonadaceae</taxon>
        <taxon>Pseudomonas</taxon>
    </lineage>
</organism>
<comment type="caution">
    <text evidence="1">The sequence shown here is derived from an EMBL/GenBank/DDBJ whole genome shotgun (WGS) entry which is preliminary data.</text>
</comment>
<dbReference type="EMBL" id="FNHM01000005">
    <property type="protein sequence ID" value="SDM98680.1"/>
    <property type="molecule type" value="Genomic_DNA"/>
</dbReference>
<gene>
    <name evidence="1" type="ORF">SAMN05444505_105237</name>
</gene>
<dbReference type="RefSeq" id="WP_058409197.1">
    <property type="nucleotide sequence ID" value="NZ_FNHM01000005.1"/>
</dbReference>
<evidence type="ECO:0000313" key="2">
    <source>
        <dbReference type="Proteomes" id="UP000183853"/>
    </source>
</evidence>
<accession>A0AB37ZLF9</accession>
<dbReference type="Proteomes" id="UP000183853">
    <property type="component" value="Unassembled WGS sequence"/>
</dbReference>
<reference evidence="1 2" key="1">
    <citation type="submission" date="2016-10" db="EMBL/GenBank/DDBJ databases">
        <authorList>
            <person name="Varghese N."/>
            <person name="Submissions S."/>
        </authorList>
    </citation>
    <scope>NUCLEOTIDE SEQUENCE [LARGE SCALE GENOMIC DNA]</scope>
    <source>
        <strain evidence="1 2">BS2122</strain>
    </source>
</reference>
<sequence>MSKNELEPLIKSILVDLRNVELMRGESYLHAIIRSYENTLRDLLKDCLTENLIKSSPREYLEIYSDYENPLVEQMDFAQKQLQKYINHHI</sequence>
<evidence type="ECO:0008006" key="3">
    <source>
        <dbReference type="Google" id="ProtNLM"/>
    </source>
</evidence>
<evidence type="ECO:0000313" key="1">
    <source>
        <dbReference type="EMBL" id="SDM98680.1"/>
    </source>
</evidence>
<proteinExistence type="predicted"/>
<dbReference type="AlphaFoldDB" id="A0AB37ZLF9"/>
<name>A0AB37ZLF9_PSESX</name>